<dbReference type="Proteomes" id="UP000187455">
    <property type="component" value="Unassembled WGS sequence"/>
</dbReference>
<evidence type="ECO:0000256" key="12">
    <source>
        <dbReference type="RuleBase" id="RU000611"/>
    </source>
</evidence>
<evidence type="ECO:0000256" key="11">
    <source>
        <dbReference type="PIRSR" id="PIRSR001480-2"/>
    </source>
</evidence>
<dbReference type="Gene3D" id="2.60.120.10">
    <property type="entry name" value="Jelly Rolls"/>
    <property type="match status" value="2"/>
</dbReference>
<evidence type="ECO:0000256" key="4">
    <source>
        <dbReference type="ARBA" id="ARBA00010772"/>
    </source>
</evidence>
<dbReference type="PANTHER" id="PTHR10309">
    <property type="entry name" value="MANNOSE-6-PHOSPHATE ISOMERASE"/>
    <property type="match status" value="1"/>
</dbReference>
<evidence type="ECO:0000313" key="18">
    <source>
        <dbReference type="EMBL" id="OLY79221.1"/>
    </source>
</evidence>
<dbReference type="CDD" id="cd07011">
    <property type="entry name" value="cupin_PMI_type_I_N"/>
    <property type="match status" value="1"/>
</dbReference>
<dbReference type="OrthoDB" id="6605218at2759"/>
<feature type="domain" description="Phosphomannose isomerase type I catalytic" evidence="16">
    <location>
        <begin position="5"/>
        <end position="150"/>
    </location>
</feature>
<dbReference type="GO" id="GO:0005975">
    <property type="term" value="P:carbohydrate metabolic process"/>
    <property type="evidence" value="ECO:0007669"/>
    <property type="project" value="InterPro"/>
</dbReference>
<dbReference type="NCBIfam" id="TIGR00218">
    <property type="entry name" value="manA"/>
    <property type="match status" value="1"/>
</dbReference>
<evidence type="ECO:0000256" key="10">
    <source>
        <dbReference type="PIRSR" id="PIRSR001480-1"/>
    </source>
</evidence>
<dbReference type="PRINTS" id="PR00714">
    <property type="entry name" value="MAN6PISMRASE"/>
</dbReference>
<dbReference type="Pfam" id="PF20511">
    <property type="entry name" value="PMI_typeI_cat"/>
    <property type="match status" value="1"/>
</dbReference>
<dbReference type="EC" id="5.3.1.8" evidence="5 12"/>
<evidence type="ECO:0000256" key="7">
    <source>
        <dbReference type="ARBA" id="ARBA00022723"/>
    </source>
</evidence>
<dbReference type="GO" id="GO:0004476">
    <property type="term" value="F:mannose-6-phosphate isomerase activity"/>
    <property type="evidence" value="ECO:0007669"/>
    <property type="project" value="UniProtKB-EC"/>
</dbReference>
<proteinExistence type="inferred from homology"/>
<feature type="binding site" evidence="11">
    <location>
        <position position="106"/>
    </location>
    <ligand>
        <name>Zn(2+)</name>
        <dbReference type="ChEBI" id="CHEBI:29105"/>
    </ligand>
</feature>
<dbReference type="Pfam" id="PF20512">
    <property type="entry name" value="PMI_typeI_hel"/>
    <property type="match status" value="1"/>
</dbReference>
<dbReference type="InterPro" id="IPR001250">
    <property type="entry name" value="Man6P_Isoase-1"/>
</dbReference>
<dbReference type="PROSITE" id="PS00965">
    <property type="entry name" value="PMI_I_1"/>
    <property type="match status" value="1"/>
</dbReference>
<dbReference type="FunFam" id="2.60.120.10:FF:000044">
    <property type="entry name" value="Mannose-6-phosphate isomerase"/>
    <property type="match status" value="1"/>
</dbReference>
<dbReference type="AlphaFoldDB" id="A0A1R0GQP6"/>
<feature type="binding site" evidence="11">
    <location>
        <position position="133"/>
    </location>
    <ligand>
        <name>Zn(2+)</name>
        <dbReference type="ChEBI" id="CHEBI:29105"/>
    </ligand>
</feature>
<evidence type="ECO:0000256" key="2">
    <source>
        <dbReference type="ARBA" id="ARBA00002564"/>
    </source>
</evidence>
<comment type="similarity">
    <text evidence="4 13">Belongs to the mannose-6-phosphate isomerase type 1 family.</text>
</comment>
<dbReference type="STRING" id="133383.A0A1R0GQP6"/>
<feature type="domain" description="Phosphomannose isomerase type I C-terminal" evidence="15">
    <location>
        <begin position="337"/>
        <end position="382"/>
    </location>
</feature>
<keyword evidence="8 11" id="KW-0862">Zinc</keyword>
<keyword evidence="20" id="KW-1185">Reference proteome</keyword>
<feature type="domain" description="Phosphomannose isomerase type I helical insertion" evidence="17">
    <location>
        <begin position="167"/>
        <end position="253"/>
    </location>
</feature>
<comment type="function">
    <text evidence="2">Involved in the synthesis of the GDP-mannose and dolichol-phosphate-mannose required for a number of critical mannosyl transfer reactions.</text>
</comment>
<keyword evidence="7 11" id="KW-0479">Metal-binding</keyword>
<dbReference type="InterPro" id="IPR046457">
    <property type="entry name" value="PMI_typeI_cat"/>
</dbReference>
<dbReference type="GO" id="GO:0008270">
    <property type="term" value="F:zinc ion binding"/>
    <property type="evidence" value="ECO:0007669"/>
    <property type="project" value="InterPro"/>
</dbReference>
<dbReference type="UniPathway" id="UPA00126">
    <property type="reaction ID" value="UER00423"/>
</dbReference>
<dbReference type="EMBL" id="LSSL01004770">
    <property type="protein sequence ID" value="OLY79221.1"/>
    <property type="molecule type" value="Genomic_DNA"/>
</dbReference>
<evidence type="ECO:0000259" key="15">
    <source>
        <dbReference type="Pfam" id="PF01238"/>
    </source>
</evidence>
<dbReference type="GO" id="GO:0009298">
    <property type="term" value="P:GDP-mannose biosynthetic process"/>
    <property type="evidence" value="ECO:0007669"/>
    <property type="project" value="UniProtKB-UniPathway"/>
</dbReference>
<reference evidence="18" key="2">
    <citation type="submission" date="2017-01" db="EMBL/GenBank/DDBJ databases">
        <authorList>
            <person name="Mah S.A."/>
            <person name="Swanson W.J."/>
            <person name="Moy G.W."/>
            <person name="Vacquier V.D."/>
        </authorList>
    </citation>
    <scope>NUCLEOTIDE SEQUENCE</scope>
    <source>
        <strain evidence="18">ALG-7-W6</strain>
    </source>
</reference>
<evidence type="ECO:0000259" key="17">
    <source>
        <dbReference type="Pfam" id="PF20512"/>
    </source>
</evidence>
<feature type="binding site" evidence="11">
    <location>
        <position position="108"/>
    </location>
    <ligand>
        <name>Zn(2+)</name>
        <dbReference type="ChEBI" id="CHEBI:29105"/>
    </ligand>
</feature>
<evidence type="ECO:0000256" key="5">
    <source>
        <dbReference type="ARBA" id="ARBA00011956"/>
    </source>
</evidence>
<dbReference type="Gene3D" id="1.10.441.10">
    <property type="entry name" value="Phosphomannose Isomerase, domain 2"/>
    <property type="match status" value="1"/>
</dbReference>
<comment type="pathway">
    <text evidence="3 14">Nucleotide-sugar biosynthesis; GDP-alpha-D-mannose biosynthesis; alpha-D-mannose 1-phosphate from D-fructose 6-phosphate: step 1/2.</text>
</comment>
<name>A0A1R0GQP6_9FUNG</name>
<dbReference type="InterPro" id="IPR011051">
    <property type="entry name" value="RmlC_Cupin_sf"/>
</dbReference>
<gene>
    <name evidence="19" type="ORF">AYI68_g4032</name>
    <name evidence="18" type="ORF">AYI68_g6715</name>
</gene>
<evidence type="ECO:0000256" key="3">
    <source>
        <dbReference type="ARBA" id="ARBA00004666"/>
    </source>
</evidence>
<dbReference type="Pfam" id="PF01238">
    <property type="entry name" value="PMI_typeI_C"/>
    <property type="match status" value="1"/>
</dbReference>
<dbReference type="InterPro" id="IPR016305">
    <property type="entry name" value="Mannose-6-P_Isomerase"/>
</dbReference>
<accession>A0A1R0GQP6</accession>
<dbReference type="InterPro" id="IPR014710">
    <property type="entry name" value="RmlC-like_jellyroll"/>
</dbReference>
<feature type="active site" evidence="10">
    <location>
        <position position="291"/>
    </location>
</feature>
<dbReference type="SUPFAM" id="SSF51182">
    <property type="entry name" value="RmlC-like cupins"/>
    <property type="match status" value="1"/>
</dbReference>
<evidence type="ECO:0000259" key="16">
    <source>
        <dbReference type="Pfam" id="PF20511"/>
    </source>
</evidence>
<keyword evidence="9 12" id="KW-0413">Isomerase</keyword>
<dbReference type="InterPro" id="IPR046456">
    <property type="entry name" value="PMI_typeI_C"/>
</dbReference>
<evidence type="ECO:0000256" key="1">
    <source>
        <dbReference type="ARBA" id="ARBA00000757"/>
    </source>
</evidence>
<dbReference type="PIRSF" id="PIRSF001480">
    <property type="entry name" value="Mannose-6-phosphate_isomerase"/>
    <property type="match status" value="1"/>
</dbReference>
<dbReference type="InterPro" id="IPR018050">
    <property type="entry name" value="Pmannose_isomerase-type1_CS"/>
</dbReference>
<evidence type="ECO:0000313" key="19">
    <source>
        <dbReference type="EMBL" id="OLY81858.1"/>
    </source>
</evidence>
<evidence type="ECO:0000256" key="9">
    <source>
        <dbReference type="ARBA" id="ARBA00023235"/>
    </source>
</evidence>
<protein>
    <recommendedName>
        <fullName evidence="6 12">Mannose-6-phosphate isomerase</fullName>
        <ecNumber evidence="5 12">5.3.1.8</ecNumber>
    </recommendedName>
</protein>
<sequence length="429" mass="47850">MNKIHRLSCVPNNYHWGKIGANSKVAQFMTSDESFTLNENNHYSELWMGTHPSGMSVLAEAPSKSLDHLISQDPVAYLGEKVATKYNNKLPFLFKVLSIQTALSIQAHPDINLAQKLHKERFEVYKDPNHKPEMSIALTDFEALSGFRPLEEISKFVDYFHPELTTLIGEQNAKDLKHAVSSNTAPPQDCKQVLKNCFSHYMLTDAATVTQQLANLFSRDIDSTSEFFEILNLARRLNTQYENDIGIFCIFFLNVIHLSPGESFFMGANEPHAYIYGDCIECMASSDNVVRAGLTPKYRDVEVLIDMLTYQYGPGKDKLTVGTPFKSFSSSTPSKYSTLYNPPIDEFSVLRTNLPTGNIEETVNINGGPAIVIIVNGSGSISCPSSAPLKLKSGYIFFVPNNVPFTLSSYDSDGLEAYTAFCHINSFHL</sequence>
<evidence type="ECO:0000313" key="20">
    <source>
        <dbReference type="Proteomes" id="UP000187455"/>
    </source>
</evidence>
<comment type="catalytic activity">
    <reaction evidence="1 12">
        <text>D-mannose 6-phosphate = D-fructose 6-phosphate</text>
        <dbReference type="Rhea" id="RHEA:12356"/>
        <dbReference type="ChEBI" id="CHEBI:58735"/>
        <dbReference type="ChEBI" id="CHEBI:61527"/>
        <dbReference type="EC" id="5.3.1.8"/>
    </reaction>
</comment>
<organism evidence="18 20">
    <name type="scientific">Smittium mucronatum</name>
    <dbReference type="NCBI Taxonomy" id="133383"/>
    <lineage>
        <taxon>Eukaryota</taxon>
        <taxon>Fungi</taxon>
        <taxon>Fungi incertae sedis</taxon>
        <taxon>Zoopagomycota</taxon>
        <taxon>Kickxellomycotina</taxon>
        <taxon>Harpellomycetes</taxon>
        <taxon>Harpellales</taxon>
        <taxon>Legeriomycetaceae</taxon>
        <taxon>Smittium</taxon>
    </lineage>
</organism>
<comment type="caution">
    <text evidence="18">The sequence shown here is derived from an EMBL/GenBank/DDBJ whole genome shotgun (WGS) entry which is preliminary data.</text>
</comment>
<evidence type="ECO:0000256" key="6">
    <source>
        <dbReference type="ARBA" id="ARBA00018236"/>
    </source>
</evidence>
<dbReference type="GO" id="GO:0005829">
    <property type="term" value="C:cytosol"/>
    <property type="evidence" value="ECO:0007669"/>
    <property type="project" value="TreeGrafter"/>
</dbReference>
<evidence type="ECO:0000256" key="14">
    <source>
        <dbReference type="RuleBase" id="RU004248"/>
    </source>
</evidence>
<dbReference type="EMBL" id="LSSL01002109">
    <property type="protein sequence ID" value="OLY81858.1"/>
    <property type="molecule type" value="Genomic_DNA"/>
</dbReference>
<dbReference type="PROSITE" id="PS00966">
    <property type="entry name" value="PMI_I_2"/>
    <property type="match status" value="1"/>
</dbReference>
<evidence type="ECO:0000256" key="13">
    <source>
        <dbReference type="RuleBase" id="RU004189"/>
    </source>
</evidence>
<dbReference type="InterPro" id="IPR046458">
    <property type="entry name" value="PMI_typeI_hel"/>
</dbReference>
<feature type="binding site" evidence="11">
    <location>
        <position position="272"/>
    </location>
    <ligand>
        <name>Zn(2+)</name>
        <dbReference type="ChEBI" id="CHEBI:29105"/>
    </ligand>
</feature>
<dbReference type="PANTHER" id="PTHR10309:SF0">
    <property type="entry name" value="MANNOSE-6-PHOSPHATE ISOMERASE"/>
    <property type="match status" value="1"/>
</dbReference>
<comment type="cofactor">
    <cofactor evidence="11 12">
        <name>Zn(2+)</name>
        <dbReference type="ChEBI" id="CHEBI:29105"/>
    </cofactor>
    <text evidence="11 12">Binds 1 zinc ion per subunit.</text>
</comment>
<evidence type="ECO:0000256" key="8">
    <source>
        <dbReference type="ARBA" id="ARBA00022833"/>
    </source>
</evidence>
<reference evidence="18 20" key="1">
    <citation type="journal article" date="2016" name="Mol. Biol. Evol.">
        <title>Genome-Wide Survey of Gut Fungi (Harpellales) Reveals the First Horizontally Transferred Ubiquitin Gene from a Mosquito Host.</title>
        <authorList>
            <person name="Wang Y."/>
            <person name="White M.M."/>
            <person name="Kvist S."/>
            <person name="Moncalvo J.M."/>
        </authorList>
    </citation>
    <scope>NUCLEOTIDE SEQUENCE [LARGE SCALE GENOMIC DNA]</scope>
    <source>
        <strain evidence="18 20">ALG-7-W6</strain>
    </source>
</reference>